<dbReference type="EMBL" id="LFZO01000059">
    <property type="protein sequence ID" value="KXT15413.1"/>
    <property type="molecule type" value="Genomic_DNA"/>
</dbReference>
<reference evidence="8 9" key="1">
    <citation type="submission" date="2015-07" db="EMBL/GenBank/DDBJ databases">
        <title>Comparative genomics of the Sigatoka disease complex on banana suggests a link between parallel evolutionary changes in Pseudocercospora fijiensis and Pseudocercospora eumusae and increased virulence on the banana host.</title>
        <authorList>
            <person name="Chang T.-C."/>
            <person name="Salvucci A."/>
            <person name="Crous P.W."/>
            <person name="Stergiopoulos I."/>
        </authorList>
    </citation>
    <scope>NUCLEOTIDE SEQUENCE [LARGE SCALE GENOMIC DNA]</scope>
    <source>
        <strain evidence="8 9">CBS 116634</strain>
    </source>
</reference>
<dbReference type="GO" id="GO:0008614">
    <property type="term" value="P:pyridoxine metabolic process"/>
    <property type="evidence" value="ECO:0007669"/>
    <property type="project" value="TreeGrafter"/>
</dbReference>
<evidence type="ECO:0000256" key="2">
    <source>
        <dbReference type="ARBA" id="ARBA00012918"/>
    </source>
</evidence>
<dbReference type="GO" id="GO:1903600">
    <property type="term" value="C:glutaminase complex"/>
    <property type="evidence" value="ECO:0007669"/>
    <property type="project" value="TreeGrafter"/>
</dbReference>
<evidence type="ECO:0000313" key="9">
    <source>
        <dbReference type="Proteomes" id="UP000073492"/>
    </source>
</evidence>
<gene>
    <name evidence="8" type="ORF">AC579_2185</name>
</gene>
<evidence type="ECO:0000256" key="5">
    <source>
        <dbReference type="ARBA" id="ARBA00023239"/>
    </source>
</evidence>
<dbReference type="GO" id="GO:0016829">
    <property type="term" value="F:lyase activity"/>
    <property type="evidence" value="ECO:0007669"/>
    <property type="project" value="UniProtKB-KW"/>
</dbReference>
<keyword evidence="9" id="KW-1185">Reference proteome</keyword>
<comment type="catalytic activity">
    <reaction evidence="6">
        <text>L-glutamine + H2O = L-glutamate + NH4(+)</text>
        <dbReference type="Rhea" id="RHEA:15889"/>
        <dbReference type="ChEBI" id="CHEBI:15377"/>
        <dbReference type="ChEBI" id="CHEBI:28938"/>
        <dbReference type="ChEBI" id="CHEBI:29985"/>
        <dbReference type="ChEBI" id="CHEBI:58359"/>
        <dbReference type="EC" id="3.5.1.2"/>
    </reaction>
</comment>
<evidence type="ECO:0000313" key="8">
    <source>
        <dbReference type="EMBL" id="KXT15413.1"/>
    </source>
</evidence>
<organism evidence="8 9">
    <name type="scientific">Pseudocercospora musae</name>
    <dbReference type="NCBI Taxonomy" id="113226"/>
    <lineage>
        <taxon>Eukaryota</taxon>
        <taxon>Fungi</taxon>
        <taxon>Dikarya</taxon>
        <taxon>Ascomycota</taxon>
        <taxon>Pezizomycotina</taxon>
        <taxon>Dothideomycetes</taxon>
        <taxon>Dothideomycetidae</taxon>
        <taxon>Mycosphaerellales</taxon>
        <taxon>Mycosphaerellaceae</taxon>
        <taxon>Pseudocercospora</taxon>
    </lineage>
</organism>
<protein>
    <recommendedName>
        <fullName evidence="2">glutaminase</fullName>
        <ecNumber evidence="2">3.5.1.2</ecNumber>
    </recommendedName>
</protein>
<dbReference type="Gene3D" id="3.40.50.880">
    <property type="match status" value="1"/>
</dbReference>
<dbReference type="PROSITE" id="PS51130">
    <property type="entry name" value="PDXT_SNO_2"/>
    <property type="match status" value="1"/>
</dbReference>
<dbReference type="Pfam" id="PF01174">
    <property type="entry name" value="SNO"/>
    <property type="match status" value="2"/>
</dbReference>
<accession>A0A139IKV4</accession>
<dbReference type="GO" id="GO:0004359">
    <property type="term" value="F:glutaminase activity"/>
    <property type="evidence" value="ECO:0007669"/>
    <property type="project" value="UniProtKB-EC"/>
</dbReference>
<dbReference type="GO" id="GO:0042823">
    <property type="term" value="P:pyridoxal phosphate biosynthetic process"/>
    <property type="evidence" value="ECO:0007669"/>
    <property type="project" value="InterPro"/>
</dbReference>
<proteinExistence type="inferred from homology"/>
<comment type="caution">
    <text evidence="8">The sequence shown here is derived from an EMBL/GenBank/DDBJ whole genome shotgun (WGS) entry which is preliminary data.</text>
</comment>
<name>A0A139IKV4_9PEZI</name>
<feature type="region of interest" description="Disordered" evidence="7">
    <location>
        <begin position="68"/>
        <end position="104"/>
    </location>
</feature>
<evidence type="ECO:0000256" key="4">
    <source>
        <dbReference type="ARBA" id="ARBA00022962"/>
    </source>
</evidence>
<comment type="similarity">
    <text evidence="1">Belongs to the glutaminase PdxT/SNO family.</text>
</comment>
<dbReference type="InterPro" id="IPR021196">
    <property type="entry name" value="PdxT/SNO_CS"/>
</dbReference>
<dbReference type="NCBIfam" id="TIGR03800">
    <property type="entry name" value="PLP_synth_Pdx2"/>
    <property type="match status" value="1"/>
</dbReference>
<evidence type="ECO:0000256" key="1">
    <source>
        <dbReference type="ARBA" id="ARBA00008345"/>
    </source>
</evidence>
<evidence type="ECO:0000256" key="7">
    <source>
        <dbReference type="SAM" id="MobiDB-lite"/>
    </source>
</evidence>
<sequence length="332" mass="36388">MTEIAHVTIGVLALQGAFLEHITLLNQAARSLEQIHLESSHRQSPPYTGGTETASHAHDAAPFISEVKENKSPRFSPHQTDDLPRTISTSTETSNTKTRTTFPPQPSFRFIQVRTADQLSECDALILPGGESTSISLIAERCGLLEPLRQYVKVQRKPVWGTCAGLILLAESANKSKETGQELIGGLDVRVHRNYFGRQVESFEADLELPFLHGGTFPTVFIRAPVVEKVLTTLSATIDESEAAKAGTKTVLAPPRQATNAPLEILARLPGRARAIKDKMTTAEDLGEDGDVVAVKQGNVFGTAFHPELTGDERIHAWWLREVVRLKYKGQV</sequence>
<dbReference type="PANTHER" id="PTHR31559">
    <property type="entry name" value="PYRIDOXAL 5'-PHOSPHATE SYNTHASE SUBUNIT SNO"/>
    <property type="match status" value="1"/>
</dbReference>
<keyword evidence="4" id="KW-0315">Glutamine amidotransferase</keyword>
<dbReference type="PROSITE" id="PS01236">
    <property type="entry name" value="PDXT_SNO_1"/>
    <property type="match status" value="1"/>
</dbReference>
<evidence type="ECO:0000256" key="3">
    <source>
        <dbReference type="ARBA" id="ARBA00022801"/>
    </source>
</evidence>
<dbReference type="PROSITE" id="PS51273">
    <property type="entry name" value="GATASE_TYPE_1"/>
    <property type="match status" value="1"/>
</dbReference>
<dbReference type="CDD" id="cd01749">
    <property type="entry name" value="GATase1_PB"/>
    <property type="match status" value="1"/>
</dbReference>
<dbReference type="OrthoDB" id="2039at2759"/>
<dbReference type="GO" id="GO:0005829">
    <property type="term" value="C:cytosol"/>
    <property type="evidence" value="ECO:0007669"/>
    <property type="project" value="TreeGrafter"/>
</dbReference>
<evidence type="ECO:0000256" key="6">
    <source>
        <dbReference type="ARBA" id="ARBA00049534"/>
    </source>
</evidence>
<feature type="compositionally biased region" description="Low complexity" evidence="7">
    <location>
        <begin position="86"/>
        <end position="101"/>
    </location>
</feature>
<dbReference type="EC" id="3.5.1.2" evidence="2"/>
<dbReference type="AlphaFoldDB" id="A0A139IKV4"/>
<dbReference type="InterPro" id="IPR002161">
    <property type="entry name" value="PdxT/SNO"/>
</dbReference>
<keyword evidence="5" id="KW-0456">Lyase</keyword>
<dbReference type="STRING" id="113226.A0A139IKV4"/>
<dbReference type="InterPro" id="IPR029062">
    <property type="entry name" value="Class_I_gatase-like"/>
</dbReference>
<dbReference type="PANTHER" id="PTHR31559:SF0">
    <property type="entry name" value="PYRIDOXAL 5'-PHOSPHATE SYNTHASE SUBUNIT SNO1-RELATED"/>
    <property type="match status" value="1"/>
</dbReference>
<dbReference type="Proteomes" id="UP000073492">
    <property type="component" value="Unassembled WGS sequence"/>
</dbReference>
<keyword evidence="3" id="KW-0378">Hydrolase</keyword>
<dbReference type="SUPFAM" id="SSF52317">
    <property type="entry name" value="Class I glutamine amidotransferase-like"/>
    <property type="match status" value="1"/>
</dbReference>